<proteinExistence type="predicted"/>
<protein>
    <submittedName>
        <fullName evidence="1">Uncharacterized protein</fullName>
    </submittedName>
</protein>
<accession>A0A0H5CBQ5</accession>
<evidence type="ECO:0000313" key="1">
    <source>
        <dbReference type="EMBL" id="CEP21984.1"/>
    </source>
</evidence>
<organism evidence="1 2">
    <name type="scientific">Cyberlindnera jadinii (strain ATCC 18201 / CBS 1600 / BCRC 20928 / JCM 3617 / NBRC 0987 / NRRL Y-1542)</name>
    <name type="common">Torula yeast</name>
    <name type="synonym">Candida utilis</name>
    <dbReference type="NCBI Taxonomy" id="983966"/>
    <lineage>
        <taxon>Eukaryota</taxon>
        <taxon>Fungi</taxon>
        <taxon>Dikarya</taxon>
        <taxon>Ascomycota</taxon>
        <taxon>Saccharomycotina</taxon>
        <taxon>Saccharomycetes</taxon>
        <taxon>Phaffomycetales</taxon>
        <taxon>Phaffomycetaceae</taxon>
        <taxon>Cyberlindnera</taxon>
    </lineage>
</organism>
<gene>
    <name evidence="1" type="ORF">BN1211_2213</name>
</gene>
<name>A0A0H5CBQ5_CYBJN</name>
<sequence length="435" mass="49988">MFDRLPLELQFAVFTFLQPPMAIPKFTFVPTYGDLRSVSQTCKQCRGAVLRYLHSRVSLCRQYEAQQLKEDGDKLAEHLWDAWRTDVKELEVHSSMCLDDIVSKFGNVASVTILGGPGKMGSCFSIPSGLEHLALSLQHQRITCDGRTRLRRLDIVINADIEPSTLDDLTWCCRLQELNVMASDSTNLLRHEPLMLVLPSFNHLEKLTLRKYNYSKVTSAGGHYTRMFAEDSFRILNSLRLKELSLDLIHLRGDDINWVESGPVRADRPRLTLTIVQPTVESLWDDRDSIPLLFAMRSLSRGYRVVSLKHPYGLQTQTQLRTPTMNMYSLGYNSELEVEDFQLMRAWETVDDEILRQEMEGDHKELCSWQRVRGSSPTYRTWSLFKVERGSGGTNETIIKMIGESDNTLDFWSTETVLSNVAKHSIERKKTSLWD</sequence>
<evidence type="ECO:0000313" key="2">
    <source>
        <dbReference type="Proteomes" id="UP000038830"/>
    </source>
</evidence>
<reference evidence="2" key="1">
    <citation type="journal article" date="2015" name="J. Biotechnol.">
        <title>The structure of the Cyberlindnera jadinii genome and its relation to Candida utilis analyzed by the occurrence of single nucleotide polymorphisms.</title>
        <authorList>
            <person name="Rupp O."/>
            <person name="Brinkrolf K."/>
            <person name="Buerth C."/>
            <person name="Kunigo M."/>
            <person name="Schneider J."/>
            <person name="Jaenicke S."/>
            <person name="Goesmann A."/>
            <person name="Puehler A."/>
            <person name="Jaeger K.-E."/>
            <person name="Ernst J.F."/>
        </authorList>
    </citation>
    <scope>NUCLEOTIDE SEQUENCE [LARGE SCALE GENOMIC DNA]</scope>
    <source>
        <strain evidence="2">ATCC 18201 / CBS 1600 / BCRC 20928 / JCM 3617 / NBRC 0987 / NRRL Y-1542</strain>
    </source>
</reference>
<dbReference type="AlphaFoldDB" id="A0A0H5CBQ5"/>
<dbReference type="EMBL" id="CDQK01000002">
    <property type="protein sequence ID" value="CEP21984.1"/>
    <property type="molecule type" value="Genomic_DNA"/>
</dbReference>
<dbReference type="Proteomes" id="UP000038830">
    <property type="component" value="Unassembled WGS sequence"/>
</dbReference>